<dbReference type="SFLD" id="SFLDG01129">
    <property type="entry name" value="C1.5:_HAD__Beta-PGM__Phosphata"/>
    <property type="match status" value="1"/>
</dbReference>
<dbReference type="EMBL" id="JAQMHB010000001">
    <property type="protein sequence ID" value="MDS9993708.1"/>
    <property type="molecule type" value="Genomic_DNA"/>
</dbReference>
<organism evidence="1 2">
    <name type="scientific">Xanthomonas hawaiiensis</name>
    <dbReference type="NCBI Taxonomy" id="3003247"/>
    <lineage>
        <taxon>Bacteria</taxon>
        <taxon>Pseudomonadati</taxon>
        <taxon>Pseudomonadota</taxon>
        <taxon>Gammaproteobacteria</taxon>
        <taxon>Lysobacterales</taxon>
        <taxon>Lysobacteraceae</taxon>
        <taxon>Xanthomonas</taxon>
    </lineage>
</organism>
<dbReference type="InterPro" id="IPR041492">
    <property type="entry name" value="HAD_2"/>
</dbReference>
<dbReference type="RefSeq" id="WP_244663737.1">
    <property type="nucleotide sequence ID" value="NZ_JAGHXG010000011.1"/>
</dbReference>
<dbReference type="InterPro" id="IPR036412">
    <property type="entry name" value="HAD-like_sf"/>
</dbReference>
<dbReference type="InterPro" id="IPR050155">
    <property type="entry name" value="HAD-like_hydrolase_sf"/>
</dbReference>
<dbReference type="Gene3D" id="1.10.150.240">
    <property type="entry name" value="Putative phosphatase, domain 2"/>
    <property type="match status" value="1"/>
</dbReference>
<gene>
    <name evidence="1" type="ORF">PNQ69_13090</name>
</gene>
<protein>
    <submittedName>
        <fullName evidence="1">HAD-IA family hydrolase</fullName>
    </submittedName>
</protein>
<evidence type="ECO:0000313" key="2">
    <source>
        <dbReference type="Proteomes" id="UP001260534"/>
    </source>
</evidence>
<dbReference type="GO" id="GO:0016787">
    <property type="term" value="F:hydrolase activity"/>
    <property type="evidence" value="ECO:0007669"/>
    <property type="project" value="UniProtKB-KW"/>
</dbReference>
<sequence length="239" mass="25511">MLMPMHRYDLVIFDFDGTLADSFPWFLATINGVADEFGFRRFDVARLDEIRSLSARELMARSGLRWWRVPTVAQRMRALMSAQIARIALFDGVADLLAQLAQAGVHLALVTSNSHANVAHVLGPALLAQFRDVRCGAAVLGKRRKLRASLRACGVPAARALCVGDEIRDAEAARQAGIAFAGVAWGYTLPAALQSHTPLPLLQRPDALRALVLGAGACAQSRLTQAGARGACAAVGGDA</sequence>
<keyword evidence="1" id="KW-0378">Hydrolase</keyword>
<dbReference type="InterPro" id="IPR006439">
    <property type="entry name" value="HAD-SF_hydro_IA"/>
</dbReference>
<dbReference type="Proteomes" id="UP001260534">
    <property type="component" value="Unassembled WGS sequence"/>
</dbReference>
<comment type="caution">
    <text evidence="1">The sequence shown here is derived from an EMBL/GenBank/DDBJ whole genome shotgun (WGS) entry which is preliminary data.</text>
</comment>
<dbReference type="SUPFAM" id="SSF56784">
    <property type="entry name" value="HAD-like"/>
    <property type="match status" value="1"/>
</dbReference>
<dbReference type="InterPro" id="IPR023214">
    <property type="entry name" value="HAD_sf"/>
</dbReference>
<accession>A0ABU2I7V0</accession>
<dbReference type="InterPro" id="IPR023198">
    <property type="entry name" value="PGP-like_dom2"/>
</dbReference>
<reference evidence="1 2" key="1">
    <citation type="submission" date="2023-01" db="EMBL/GenBank/DDBJ databases">
        <title>Xanthomonas hawaiianensis sp. nov. isolated from Araceae family in Hawaii.</title>
        <authorList>
            <person name="Chunag S.-C."/>
            <person name="Dobhal S."/>
            <person name="Alvarez A."/>
            <person name="Arif M."/>
        </authorList>
    </citation>
    <scope>NUCLEOTIDE SEQUENCE [LARGE SCALE GENOMIC DNA]</scope>
    <source>
        <strain evidence="1 2">A2111</strain>
    </source>
</reference>
<proteinExistence type="predicted"/>
<name>A0ABU2I7V0_9XANT</name>
<evidence type="ECO:0000313" key="1">
    <source>
        <dbReference type="EMBL" id="MDS9993708.1"/>
    </source>
</evidence>
<dbReference type="PANTHER" id="PTHR43434:SF13">
    <property type="entry name" value="PHOSPHOGLYCOLATE PHOSPHATASE"/>
    <property type="match status" value="1"/>
</dbReference>
<keyword evidence="2" id="KW-1185">Reference proteome</keyword>
<dbReference type="PANTHER" id="PTHR43434">
    <property type="entry name" value="PHOSPHOGLYCOLATE PHOSPHATASE"/>
    <property type="match status" value="1"/>
</dbReference>
<dbReference type="NCBIfam" id="TIGR01549">
    <property type="entry name" value="HAD-SF-IA-v1"/>
    <property type="match status" value="1"/>
</dbReference>
<dbReference type="SFLD" id="SFLDS00003">
    <property type="entry name" value="Haloacid_Dehalogenase"/>
    <property type="match status" value="1"/>
</dbReference>
<dbReference type="Gene3D" id="3.40.50.1000">
    <property type="entry name" value="HAD superfamily/HAD-like"/>
    <property type="match status" value="1"/>
</dbReference>
<dbReference type="Pfam" id="PF13419">
    <property type="entry name" value="HAD_2"/>
    <property type="match status" value="1"/>
</dbReference>